<dbReference type="Gene3D" id="3.80.10.10">
    <property type="entry name" value="Ribonuclease Inhibitor"/>
    <property type="match status" value="1"/>
</dbReference>
<evidence type="ECO:0000313" key="2">
    <source>
        <dbReference type="Proteomes" id="UP001140091"/>
    </source>
</evidence>
<name>A0A9W8JQI3_9AGAR</name>
<dbReference type="AlphaFoldDB" id="A0A9W8JQI3"/>
<accession>A0A9W8JQI3</accession>
<feature type="non-terminal residue" evidence="1">
    <location>
        <position position="600"/>
    </location>
</feature>
<dbReference type="EMBL" id="JANBPK010000706">
    <property type="protein sequence ID" value="KAJ2935020.1"/>
    <property type="molecule type" value="Genomic_DNA"/>
</dbReference>
<dbReference type="Proteomes" id="UP001140091">
    <property type="component" value="Unassembled WGS sequence"/>
</dbReference>
<gene>
    <name evidence="1" type="ORF">H1R20_g2067</name>
</gene>
<keyword evidence="2" id="KW-1185">Reference proteome</keyword>
<sequence>MSAIREHEKGDSANVLERIPTELWNRILNEEQGFTTQDFKTLCFVAPLFRAICQPAAYKSLVATRFVLSRGYCFKDRWKKGATIRQMDQWRHDMASLIRAERRLSLVGGDPVLSTFPQVISIGAIATSRAIDKPPADKMVLSWAAYDVVLQLKSTLARTLPLFTHLRRLELRSFPIDDGLLREIASHPVLHELKLKGCSFPSPTFHLPCIRLLEYDSISREQAPAAFRLASSQHLEEFQIENMGASAVLEGLRARPDTESMLKKLRRLTMVPATDEPNLLDMEKLLSYVPALHQLDIRGISIEQTDQAMDMSTIPYLRRFSGPFSLARCVVPGRPVSDIRSGNDEYKYFMETWSELQAHLYPLCLSTATAEGITTLHLPNYNVAPIWLLSRFVAETFPRLVDLRLPVGMIQDYNDDLVHISRGSCCSRRAPRKLLVAEEPFEEGEVEGMAKLIKDKVEYELVTSFDDPSHQAMDLDYQTRRVTSHSPPVPAVVLPPEFDLAVTLAGQSSRIELDSTGQPSRHPEDYEEALIYFAQGWYPIPTSIQTLSLEPGSFQDDDSHDPSVQEETCIAVVKALGERYLNLAVVTLLTSMSIATRGLE</sequence>
<organism evidence="1 2">
    <name type="scientific">Candolleomyces eurysporus</name>
    <dbReference type="NCBI Taxonomy" id="2828524"/>
    <lineage>
        <taxon>Eukaryota</taxon>
        <taxon>Fungi</taxon>
        <taxon>Dikarya</taxon>
        <taxon>Basidiomycota</taxon>
        <taxon>Agaricomycotina</taxon>
        <taxon>Agaricomycetes</taxon>
        <taxon>Agaricomycetidae</taxon>
        <taxon>Agaricales</taxon>
        <taxon>Agaricineae</taxon>
        <taxon>Psathyrellaceae</taxon>
        <taxon>Candolleomyces</taxon>
    </lineage>
</organism>
<proteinExistence type="predicted"/>
<reference evidence="1" key="1">
    <citation type="submission" date="2022-06" db="EMBL/GenBank/DDBJ databases">
        <title>Genome Sequence of Candolleomyces eurysporus.</title>
        <authorList>
            <person name="Buettner E."/>
        </authorList>
    </citation>
    <scope>NUCLEOTIDE SEQUENCE</scope>
    <source>
        <strain evidence="1">VTCC 930004</strain>
    </source>
</reference>
<dbReference type="SUPFAM" id="SSF52047">
    <property type="entry name" value="RNI-like"/>
    <property type="match status" value="1"/>
</dbReference>
<comment type="caution">
    <text evidence="1">The sequence shown here is derived from an EMBL/GenBank/DDBJ whole genome shotgun (WGS) entry which is preliminary data.</text>
</comment>
<dbReference type="OrthoDB" id="3055318at2759"/>
<protein>
    <recommendedName>
        <fullName evidence="3">F-box domain-containing protein</fullName>
    </recommendedName>
</protein>
<evidence type="ECO:0008006" key="3">
    <source>
        <dbReference type="Google" id="ProtNLM"/>
    </source>
</evidence>
<dbReference type="InterPro" id="IPR032675">
    <property type="entry name" value="LRR_dom_sf"/>
</dbReference>
<evidence type="ECO:0000313" key="1">
    <source>
        <dbReference type="EMBL" id="KAJ2935020.1"/>
    </source>
</evidence>